<dbReference type="RefSeq" id="WP_068348168.1">
    <property type="nucleotide sequence ID" value="NZ_JFHK01000018.1"/>
</dbReference>
<dbReference type="OrthoDB" id="9777304at2"/>
<protein>
    <submittedName>
        <fullName evidence="9">Sugar ABC transporter permease</fullName>
    </submittedName>
</protein>
<dbReference type="CDD" id="cd06261">
    <property type="entry name" value="TM_PBP2"/>
    <property type="match status" value="1"/>
</dbReference>
<dbReference type="Gene3D" id="1.10.3720.10">
    <property type="entry name" value="MetI-like"/>
    <property type="match status" value="1"/>
</dbReference>
<keyword evidence="4 7" id="KW-0812">Transmembrane</keyword>
<comment type="similarity">
    <text evidence="7">Belongs to the binding-protein-dependent transport system permease family.</text>
</comment>
<keyword evidence="10" id="KW-1185">Reference proteome</keyword>
<evidence type="ECO:0000313" key="10">
    <source>
        <dbReference type="Proteomes" id="UP000077339"/>
    </source>
</evidence>
<feature type="transmembrane region" description="Helical" evidence="7">
    <location>
        <begin position="262"/>
        <end position="284"/>
    </location>
</feature>
<gene>
    <name evidence="9" type="ORF">AT15_02035</name>
</gene>
<sequence>MRNSQRKLFIMIIPAFVLLILFVYFPIVKGGVVAFQNYNLFDLTNVHFIGLDNFKAVITDRNFNFWRICLNTVLWIFVSLFFQFVLGFGLALLMRKPFKGRGIYSALVFYPWAVSGFAIGLVWAWMFNGQFGMINDLLMRLGIINNNIGFLSDPKFAMMSVIIANVWYGVPFFAIMLLAALQSVPKELYEAAEIDGATKLRQLFDVTIPYIKPTIISTTLLRTMWIMNFPEIIYGMTGGGPANSTNILATLMINKIYKFYDYGQGAAIGFIIMSVLFVYAFFYLRLTSSKEVVL</sequence>
<accession>A0A176JZH7</accession>
<organism evidence="9 10">
    <name type="scientific">Kosmotoga arenicorallina S304</name>
    <dbReference type="NCBI Taxonomy" id="1453497"/>
    <lineage>
        <taxon>Bacteria</taxon>
        <taxon>Thermotogati</taxon>
        <taxon>Thermotogota</taxon>
        <taxon>Thermotogae</taxon>
        <taxon>Kosmotogales</taxon>
        <taxon>Kosmotogaceae</taxon>
        <taxon>Kosmotoga</taxon>
    </lineage>
</organism>
<dbReference type="PROSITE" id="PS50928">
    <property type="entry name" value="ABC_TM1"/>
    <property type="match status" value="1"/>
</dbReference>
<dbReference type="InterPro" id="IPR000515">
    <property type="entry name" value="MetI-like"/>
</dbReference>
<evidence type="ECO:0000256" key="4">
    <source>
        <dbReference type="ARBA" id="ARBA00022692"/>
    </source>
</evidence>
<feature type="transmembrane region" description="Helical" evidence="7">
    <location>
        <begin position="73"/>
        <end position="94"/>
    </location>
</feature>
<evidence type="ECO:0000256" key="1">
    <source>
        <dbReference type="ARBA" id="ARBA00004651"/>
    </source>
</evidence>
<dbReference type="GO" id="GO:0055085">
    <property type="term" value="P:transmembrane transport"/>
    <property type="evidence" value="ECO:0007669"/>
    <property type="project" value="InterPro"/>
</dbReference>
<proteinExistence type="inferred from homology"/>
<evidence type="ECO:0000256" key="2">
    <source>
        <dbReference type="ARBA" id="ARBA00022448"/>
    </source>
</evidence>
<feature type="transmembrane region" description="Helical" evidence="7">
    <location>
        <begin position="106"/>
        <end position="126"/>
    </location>
</feature>
<keyword evidence="2 7" id="KW-0813">Transport</keyword>
<dbReference type="EMBL" id="JFHK01000018">
    <property type="protein sequence ID" value="OAA29476.1"/>
    <property type="molecule type" value="Genomic_DNA"/>
</dbReference>
<dbReference type="STRING" id="1453497.AT15_02035"/>
<dbReference type="AlphaFoldDB" id="A0A176JZH7"/>
<evidence type="ECO:0000256" key="7">
    <source>
        <dbReference type="RuleBase" id="RU363032"/>
    </source>
</evidence>
<reference evidence="9 10" key="1">
    <citation type="submission" date="2014-02" db="EMBL/GenBank/DDBJ databases">
        <title>Kosmotoga genome sequencing.</title>
        <authorList>
            <person name="Pollo S.M."/>
            <person name="Charchuk R."/>
            <person name="Nesbo C.L."/>
        </authorList>
    </citation>
    <scope>NUCLEOTIDE SEQUENCE [LARGE SCALE GENOMIC DNA]</scope>
    <source>
        <strain evidence="9 10">S304</strain>
    </source>
</reference>
<keyword evidence="3" id="KW-1003">Cell membrane</keyword>
<dbReference type="PANTHER" id="PTHR43005">
    <property type="entry name" value="BLR7065 PROTEIN"/>
    <property type="match status" value="1"/>
</dbReference>
<evidence type="ECO:0000256" key="3">
    <source>
        <dbReference type="ARBA" id="ARBA00022475"/>
    </source>
</evidence>
<evidence type="ECO:0000313" key="9">
    <source>
        <dbReference type="EMBL" id="OAA29476.1"/>
    </source>
</evidence>
<dbReference type="PATRIC" id="fig|1453497.3.peg.405"/>
<dbReference type="InterPro" id="IPR035906">
    <property type="entry name" value="MetI-like_sf"/>
</dbReference>
<dbReference type="Pfam" id="PF00528">
    <property type="entry name" value="BPD_transp_1"/>
    <property type="match status" value="1"/>
</dbReference>
<evidence type="ECO:0000259" key="8">
    <source>
        <dbReference type="PROSITE" id="PS50928"/>
    </source>
</evidence>
<keyword evidence="6 7" id="KW-0472">Membrane</keyword>
<name>A0A176JZH7_9BACT</name>
<evidence type="ECO:0000256" key="5">
    <source>
        <dbReference type="ARBA" id="ARBA00022989"/>
    </source>
</evidence>
<dbReference type="PANTHER" id="PTHR43005:SF1">
    <property type="entry name" value="SPERMIDINE_PUTRESCINE TRANSPORT SYSTEM PERMEASE PROTEIN"/>
    <property type="match status" value="1"/>
</dbReference>
<evidence type="ECO:0000256" key="6">
    <source>
        <dbReference type="ARBA" id="ARBA00023136"/>
    </source>
</evidence>
<feature type="domain" description="ABC transmembrane type-1" evidence="8">
    <location>
        <begin position="69"/>
        <end position="283"/>
    </location>
</feature>
<keyword evidence="5 7" id="KW-1133">Transmembrane helix</keyword>
<dbReference type="Proteomes" id="UP000077339">
    <property type="component" value="Unassembled WGS sequence"/>
</dbReference>
<dbReference type="GO" id="GO:0005886">
    <property type="term" value="C:plasma membrane"/>
    <property type="evidence" value="ECO:0007669"/>
    <property type="project" value="UniProtKB-SubCell"/>
</dbReference>
<feature type="transmembrane region" description="Helical" evidence="7">
    <location>
        <begin position="7"/>
        <end position="27"/>
    </location>
</feature>
<comment type="caution">
    <text evidence="9">The sequence shown here is derived from an EMBL/GenBank/DDBJ whole genome shotgun (WGS) entry which is preliminary data.</text>
</comment>
<feature type="transmembrane region" description="Helical" evidence="7">
    <location>
        <begin position="156"/>
        <end position="181"/>
    </location>
</feature>
<comment type="subcellular location">
    <subcellularLocation>
        <location evidence="1 7">Cell membrane</location>
        <topology evidence="1 7">Multi-pass membrane protein</topology>
    </subcellularLocation>
</comment>
<dbReference type="SUPFAM" id="SSF161098">
    <property type="entry name" value="MetI-like"/>
    <property type="match status" value="1"/>
</dbReference>